<sequence length="144" mass="16747">MLFSIFSSDMSSKRKNIELKPTEKIPKREIIQKLYLYCLNTKIEARAMLYLAYMYFEGIGTVEDMAIELLIYRILIYSGFGRNGMGAPTKPQHGSKSNQKIVSIKHTGAFAHNFGGTEHRLLIEVVFILEKKLWEFYEFTYRSC</sequence>
<evidence type="ECO:0000313" key="2">
    <source>
        <dbReference type="Proteomes" id="UP001054945"/>
    </source>
</evidence>
<comment type="caution">
    <text evidence="1">The sequence shown here is derived from an EMBL/GenBank/DDBJ whole genome shotgun (WGS) entry which is preliminary data.</text>
</comment>
<accession>A0AAV4UKX2</accession>
<gene>
    <name evidence="1" type="ORF">CEXT_49841</name>
</gene>
<name>A0AAV4UKX2_CAEEX</name>
<organism evidence="1 2">
    <name type="scientific">Caerostris extrusa</name>
    <name type="common">Bark spider</name>
    <name type="synonym">Caerostris bankana</name>
    <dbReference type="NCBI Taxonomy" id="172846"/>
    <lineage>
        <taxon>Eukaryota</taxon>
        <taxon>Metazoa</taxon>
        <taxon>Ecdysozoa</taxon>
        <taxon>Arthropoda</taxon>
        <taxon>Chelicerata</taxon>
        <taxon>Arachnida</taxon>
        <taxon>Araneae</taxon>
        <taxon>Araneomorphae</taxon>
        <taxon>Entelegynae</taxon>
        <taxon>Araneoidea</taxon>
        <taxon>Araneidae</taxon>
        <taxon>Caerostris</taxon>
    </lineage>
</organism>
<protein>
    <submittedName>
        <fullName evidence="1">Uncharacterized protein</fullName>
    </submittedName>
</protein>
<dbReference type="EMBL" id="BPLR01013052">
    <property type="protein sequence ID" value="GIY58377.1"/>
    <property type="molecule type" value="Genomic_DNA"/>
</dbReference>
<proteinExistence type="predicted"/>
<dbReference type="Proteomes" id="UP001054945">
    <property type="component" value="Unassembled WGS sequence"/>
</dbReference>
<reference evidence="1 2" key="1">
    <citation type="submission" date="2021-06" db="EMBL/GenBank/DDBJ databases">
        <title>Caerostris extrusa draft genome.</title>
        <authorList>
            <person name="Kono N."/>
            <person name="Arakawa K."/>
        </authorList>
    </citation>
    <scope>NUCLEOTIDE SEQUENCE [LARGE SCALE GENOMIC DNA]</scope>
</reference>
<keyword evidence="2" id="KW-1185">Reference proteome</keyword>
<dbReference type="AlphaFoldDB" id="A0AAV4UKX2"/>
<evidence type="ECO:0000313" key="1">
    <source>
        <dbReference type="EMBL" id="GIY58377.1"/>
    </source>
</evidence>